<dbReference type="GO" id="GO:0015031">
    <property type="term" value="P:protein transport"/>
    <property type="evidence" value="ECO:0007669"/>
    <property type="project" value="UniProtKB-KW"/>
</dbReference>
<evidence type="ECO:0000256" key="7">
    <source>
        <dbReference type="NCBIfam" id="TIGR03825"/>
    </source>
</evidence>
<keyword evidence="10" id="KW-0282">Flagellum</keyword>
<dbReference type="Pfam" id="PF02108">
    <property type="entry name" value="FliH"/>
    <property type="match status" value="1"/>
</dbReference>
<dbReference type="AlphaFoldDB" id="A0A6G1X351"/>
<dbReference type="PANTHER" id="PTHR34982">
    <property type="entry name" value="YOP PROTEINS TRANSLOCATION PROTEIN L"/>
    <property type="match status" value="1"/>
</dbReference>
<dbReference type="NCBIfam" id="TIGR03825">
    <property type="entry name" value="FliH_bacil"/>
    <property type="match status" value="1"/>
</dbReference>
<keyword evidence="6" id="KW-1006">Bacterial flagellum protein export</keyword>
<protein>
    <recommendedName>
        <fullName evidence="7">Flagellar assembly protein FliH</fullName>
    </recommendedName>
</protein>
<evidence type="ECO:0000313" key="11">
    <source>
        <dbReference type="Proteomes" id="UP000480185"/>
    </source>
</evidence>
<dbReference type="GO" id="GO:0044781">
    <property type="term" value="P:bacterial-type flagellum organization"/>
    <property type="evidence" value="ECO:0007669"/>
    <property type="project" value="UniProtKB-KW"/>
</dbReference>
<evidence type="ECO:0000313" key="10">
    <source>
        <dbReference type="EMBL" id="MRG85401.1"/>
    </source>
</evidence>
<evidence type="ECO:0000259" key="9">
    <source>
        <dbReference type="Pfam" id="PF02108"/>
    </source>
</evidence>
<name>A0A6G1X351_9BACI</name>
<comment type="similarity">
    <text evidence="2">Belongs to the FliH family.</text>
</comment>
<evidence type="ECO:0000256" key="5">
    <source>
        <dbReference type="ARBA" id="ARBA00022927"/>
    </source>
</evidence>
<keyword evidence="10" id="KW-0966">Cell projection</keyword>
<evidence type="ECO:0000256" key="8">
    <source>
        <dbReference type="SAM" id="Coils"/>
    </source>
</evidence>
<sequence>MLVVEVTISLSNILKVQRESQDQSKTISLKPIYKPTTKQQDQEQETLNLKANAERMFKEAQEKLQQAKQESERIIEQANQQLHEEQEAWESEKEKLFEQLKAEAFEVGFQDGKVEAEKQHQAYVDEASSLINLAKQEYAEIIDKSHEDILQISLNATEKILGYVLEDNQENFTKLVQQALLIVKDKPKIDLHVHVSDYEGLLQHKEELTNLLSDQADLTIYPSKEVNRHGCLIDTPNGQIDVGVDSQLNELKVKLLDLLEEAKTIEG</sequence>
<reference evidence="10 11" key="1">
    <citation type="submission" date="2019-11" db="EMBL/GenBank/DDBJ databases">
        <authorList>
            <person name="Li J."/>
        </authorList>
    </citation>
    <scope>NUCLEOTIDE SEQUENCE [LARGE SCALE GENOMIC DNA]</scope>
    <source>
        <strain evidence="10 11">J4</strain>
    </source>
</reference>
<dbReference type="InterPro" id="IPR051472">
    <property type="entry name" value="T3SS_Stator/FliH"/>
</dbReference>
<gene>
    <name evidence="10" type="primary">fliH</name>
    <name evidence="10" type="ORF">GH754_03550</name>
</gene>
<dbReference type="PANTHER" id="PTHR34982:SF1">
    <property type="entry name" value="FLAGELLAR ASSEMBLY PROTEIN FLIH"/>
    <property type="match status" value="1"/>
</dbReference>
<keyword evidence="3" id="KW-0813">Transport</keyword>
<dbReference type="InterPro" id="IPR022524">
    <property type="entry name" value="FliH_Bacilli"/>
</dbReference>
<accession>A0A6G1X351</accession>
<dbReference type="OrthoDB" id="19020at2"/>
<evidence type="ECO:0000256" key="1">
    <source>
        <dbReference type="ARBA" id="ARBA00003041"/>
    </source>
</evidence>
<feature type="domain" description="Flagellar assembly protein FliH/Type III secretion system HrpE" evidence="9">
    <location>
        <begin position="125"/>
        <end position="250"/>
    </location>
</feature>
<dbReference type="Proteomes" id="UP000480185">
    <property type="component" value="Unassembled WGS sequence"/>
</dbReference>
<dbReference type="EMBL" id="WJNH01000002">
    <property type="protein sequence ID" value="MRG85401.1"/>
    <property type="molecule type" value="Genomic_DNA"/>
</dbReference>
<keyword evidence="5" id="KW-0653">Protein transport</keyword>
<evidence type="ECO:0000256" key="3">
    <source>
        <dbReference type="ARBA" id="ARBA00022448"/>
    </source>
</evidence>
<keyword evidence="10" id="KW-0969">Cilium</keyword>
<dbReference type="InterPro" id="IPR018035">
    <property type="entry name" value="Flagellar_FliH/T3SS_HrpE"/>
</dbReference>
<organism evidence="10 11">
    <name type="scientific">Salinibacillus xinjiangensis</name>
    <dbReference type="NCBI Taxonomy" id="1229268"/>
    <lineage>
        <taxon>Bacteria</taxon>
        <taxon>Bacillati</taxon>
        <taxon>Bacillota</taxon>
        <taxon>Bacilli</taxon>
        <taxon>Bacillales</taxon>
        <taxon>Bacillaceae</taxon>
        <taxon>Salinibacillus</taxon>
    </lineage>
</organism>
<feature type="coiled-coil region" evidence="8">
    <location>
        <begin position="43"/>
        <end position="99"/>
    </location>
</feature>
<keyword evidence="11" id="KW-1185">Reference proteome</keyword>
<comment type="caution">
    <text evidence="10">The sequence shown here is derived from an EMBL/GenBank/DDBJ whole genome shotgun (WGS) entry which is preliminary data.</text>
</comment>
<evidence type="ECO:0000256" key="4">
    <source>
        <dbReference type="ARBA" id="ARBA00022795"/>
    </source>
</evidence>
<keyword evidence="4" id="KW-1005">Bacterial flagellum biogenesis</keyword>
<dbReference type="GO" id="GO:0005829">
    <property type="term" value="C:cytosol"/>
    <property type="evidence" value="ECO:0007669"/>
    <property type="project" value="TreeGrafter"/>
</dbReference>
<evidence type="ECO:0000256" key="2">
    <source>
        <dbReference type="ARBA" id="ARBA00006602"/>
    </source>
</evidence>
<comment type="function">
    <text evidence="1">Needed for flagellar regrowth and assembly.</text>
</comment>
<keyword evidence="8" id="KW-0175">Coiled coil</keyword>
<evidence type="ECO:0000256" key="6">
    <source>
        <dbReference type="ARBA" id="ARBA00023225"/>
    </source>
</evidence>
<proteinExistence type="inferred from homology"/>